<organism evidence="1 2">
    <name type="scientific">Trichonephila clavipes</name>
    <name type="common">Golden silk orbweaver</name>
    <name type="synonym">Nephila clavipes</name>
    <dbReference type="NCBI Taxonomy" id="2585209"/>
    <lineage>
        <taxon>Eukaryota</taxon>
        <taxon>Metazoa</taxon>
        <taxon>Ecdysozoa</taxon>
        <taxon>Arthropoda</taxon>
        <taxon>Chelicerata</taxon>
        <taxon>Arachnida</taxon>
        <taxon>Araneae</taxon>
        <taxon>Araneomorphae</taxon>
        <taxon>Entelegynae</taxon>
        <taxon>Araneoidea</taxon>
        <taxon>Nephilidae</taxon>
        <taxon>Trichonephila</taxon>
    </lineage>
</organism>
<dbReference type="AlphaFoldDB" id="A0A8X6WCP4"/>
<proteinExistence type="predicted"/>
<comment type="caution">
    <text evidence="1">The sequence shown here is derived from an EMBL/GenBank/DDBJ whole genome shotgun (WGS) entry which is preliminary data.</text>
</comment>
<reference evidence="1" key="1">
    <citation type="submission" date="2020-08" db="EMBL/GenBank/DDBJ databases">
        <title>Multicomponent nature underlies the extraordinary mechanical properties of spider dragline silk.</title>
        <authorList>
            <person name="Kono N."/>
            <person name="Nakamura H."/>
            <person name="Mori M."/>
            <person name="Yoshida Y."/>
            <person name="Ohtoshi R."/>
            <person name="Malay A.D."/>
            <person name="Moran D.A.P."/>
            <person name="Tomita M."/>
            <person name="Numata K."/>
            <person name="Arakawa K."/>
        </authorList>
    </citation>
    <scope>NUCLEOTIDE SEQUENCE</scope>
</reference>
<dbReference type="Proteomes" id="UP000887159">
    <property type="component" value="Unassembled WGS sequence"/>
</dbReference>
<protein>
    <submittedName>
        <fullName evidence="1">Uncharacterized protein</fullName>
    </submittedName>
</protein>
<evidence type="ECO:0000313" key="1">
    <source>
        <dbReference type="EMBL" id="GFY32588.1"/>
    </source>
</evidence>
<sequence>MSEELFSKPHPVAAVAKWYRWPQKPSGQDIGSWLTCHEFEPNTTKDTPCSGAMYVKSVESSKILPFVRCGSEERGCQLRCPPRHLTMVQNFEVNLQKPSCG</sequence>
<keyword evidence="2" id="KW-1185">Reference proteome</keyword>
<name>A0A8X6WCP4_TRICX</name>
<accession>A0A8X6WCP4</accession>
<dbReference type="EMBL" id="BMAU01021403">
    <property type="protein sequence ID" value="GFY32588.1"/>
    <property type="molecule type" value="Genomic_DNA"/>
</dbReference>
<gene>
    <name evidence="1" type="primary">NCL1_50801</name>
    <name evidence="1" type="ORF">TNCV_673431</name>
</gene>
<evidence type="ECO:0000313" key="2">
    <source>
        <dbReference type="Proteomes" id="UP000887159"/>
    </source>
</evidence>